<accession>A0A1Y5TGE3</accession>
<dbReference type="SMART" id="SM00346">
    <property type="entry name" value="HTH_ICLR"/>
    <property type="match status" value="1"/>
</dbReference>
<dbReference type="SUPFAM" id="SSF46785">
    <property type="entry name" value="Winged helix' DNA-binding domain"/>
    <property type="match status" value="1"/>
</dbReference>
<evidence type="ECO:0000256" key="1">
    <source>
        <dbReference type="ARBA" id="ARBA00023015"/>
    </source>
</evidence>
<dbReference type="PROSITE" id="PS51077">
    <property type="entry name" value="HTH_ICLR"/>
    <property type="match status" value="1"/>
</dbReference>
<dbReference type="Pfam" id="PF09339">
    <property type="entry name" value="HTH_IclR"/>
    <property type="match status" value="1"/>
</dbReference>
<dbReference type="Pfam" id="PF01614">
    <property type="entry name" value="IclR_C"/>
    <property type="match status" value="1"/>
</dbReference>
<dbReference type="PROSITE" id="PS51078">
    <property type="entry name" value="ICLR_ED"/>
    <property type="match status" value="1"/>
</dbReference>
<dbReference type="Proteomes" id="UP000193200">
    <property type="component" value="Unassembled WGS sequence"/>
</dbReference>
<reference evidence="6 7" key="1">
    <citation type="submission" date="2017-03" db="EMBL/GenBank/DDBJ databases">
        <authorList>
            <person name="Afonso C.L."/>
            <person name="Miller P.J."/>
            <person name="Scott M.A."/>
            <person name="Spackman E."/>
            <person name="Goraichik I."/>
            <person name="Dimitrov K.M."/>
            <person name="Suarez D.L."/>
            <person name="Swayne D.E."/>
        </authorList>
    </citation>
    <scope>NUCLEOTIDE SEQUENCE [LARGE SCALE GENOMIC DNA]</scope>
    <source>
        <strain evidence="6 7">CECT 7691</strain>
    </source>
</reference>
<keyword evidence="1" id="KW-0805">Transcription regulation</keyword>
<dbReference type="InParanoid" id="A0A1Y5TGE3"/>
<dbReference type="EMBL" id="FWFR01000002">
    <property type="protein sequence ID" value="SLN63493.1"/>
    <property type="molecule type" value="Genomic_DNA"/>
</dbReference>
<evidence type="ECO:0000313" key="7">
    <source>
        <dbReference type="Proteomes" id="UP000193200"/>
    </source>
</evidence>
<dbReference type="RefSeq" id="WP_085884172.1">
    <property type="nucleotide sequence ID" value="NZ_FWFR01000002.1"/>
</dbReference>
<dbReference type="OrthoDB" id="6057486at2"/>
<evidence type="ECO:0000256" key="2">
    <source>
        <dbReference type="ARBA" id="ARBA00023125"/>
    </source>
</evidence>
<keyword evidence="7" id="KW-1185">Reference proteome</keyword>
<evidence type="ECO:0000259" key="4">
    <source>
        <dbReference type="PROSITE" id="PS51077"/>
    </source>
</evidence>
<dbReference type="SUPFAM" id="SSF55781">
    <property type="entry name" value="GAF domain-like"/>
    <property type="match status" value="1"/>
</dbReference>
<dbReference type="GO" id="GO:0003700">
    <property type="term" value="F:DNA-binding transcription factor activity"/>
    <property type="evidence" value="ECO:0007669"/>
    <property type="project" value="TreeGrafter"/>
</dbReference>
<dbReference type="PANTHER" id="PTHR30136:SF34">
    <property type="entry name" value="TRANSCRIPTIONAL REGULATOR"/>
    <property type="match status" value="1"/>
</dbReference>
<dbReference type="Gene3D" id="1.10.10.10">
    <property type="entry name" value="Winged helix-like DNA-binding domain superfamily/Winged helix DNA-binding domain"/>
    <property type="match status" value="1"/>
</dbReference>
<evidence type="ECO:0000259" key="5">
    <source>
        <dbReference type="PROSITE" id="PS51078"/>
    </source>
</evidence>
<dbReference type="InterPro" id="IPR036390">
    <property type="entry name" value="WH_DNA-bd_sf"/>
</dbReference>
<dbReference type="InterPro" id="IPR005471">
    <property type="entry name" value="Tscrpt_reg_IclR_N"/>
</dbReference>
<feature type="domain" description="HTH iclR-type" evidence="4">
    <location>
        <begin position="19"/>
        <end position="81"/>
    </location>
</feature>
<dbReference type="InterPro" id="IPR036388">
    <property type="entry name" value="WH-like_DNA-bd_sf"/>
</dbReference>
<dbReference type="PANTHER" id="PTHR30136">
    <property type="entry name" value="HELIX-TURN-HELIX TRANSCRIPTIONAL REGULATOR, ICLR FAMILY"/>
    <property type="match status" value="1"/>
</dbReference>
<dbReference type="GO" id="GO:0003677">
    <property type="term" value="F:DNA binding"/>
    <property type="evidence" value="ECO:0007669"/>
    <property type="project" value="UniProtKB-KW"/>
</dbReference>
<dbReference type="InterPro" id="IPR014757">
    <property type="entry name" value="Tscrpt_reg_IclR_C"/>
</dbReference>
<protein>
    <submittedName>
        <fullName evidence="6">Pca regulon regulatory protein</fullName>
    </submittedName>
</protein>
<dbReference type="AlphaFoldDB" id="A0A1Y5TGE3"/>
<dbReference type="InterPro" id="IPR029016">
    <property type="entry name" value="GAF-like_dom_sf"/>
</dbReference>
<sequence length="278" mass="30205">MSSEADEKAAAADTERYVVPGLERGLRLLECFSRDRREMTLADLGRELALPRSTVFRLAVTLERMGYLQRVVGGKSYALGSRILTLGFEYLASMDLVEVARPHLTALRDATGAAAHMAIREGREIVYIARVASQAQLASNVHVGTRFQAHATSMGRVLLGALNDSDIVNLYAGVALERFTEFTPGTVPELLDIVEQDRNRGYVVSRFAFERGVASVAAPVRDASGRIVAAINISSPGSYIPLDELDGVIKDRVLESAREISAWLGFRPAALEQRAAGS</sequence>
<evidence type="ECO:0000256" key="3">
    <source>
        <dbReference type="ARBA" id="ARBA00023163"/>
    </source>
</evidence>
<keyword evidence="2" id="KW-0238">DNA-binding</keyword>
<gene>
    <name evidence="6" type="primary">pcaR_1</name>
    <name evidence="6" type="ORF">OCH7691_02847</name>
</gene>
<keyword evidence="3" id="KW-0804">Transcription</keyword>
<proteinExistence type="predicted"/>
<feature type="domain" description="IclR-ED" evidence="5">
    <location>
        <begin position="82"/>
        <end position="266"/>
    </location>
</feature>
<dbReference type="FunFam" id="1.10.10.10:FF:000056">
    <property type="entry name" value="IclR family transcriptional regulator"/>
    <property type="match status" value="1"/>
</dbReference>
<dbReference type="GO" id="GO:0045892">
    <property type="term" value="P:negative regulation of DNA-templated transcription"/>
    <property type="evidence" value="ECO:0007669"/>
    <property type="project" value="TreeGrafter"/>
</dbReference>
<organism evidence="6 7">
    <name type="scientific">Oceanibacterium hippocampi</name>
    <dbReference type="NCBI Taxonomy" id="745714"/>
    <lineage>
        <taxon>Bacteria</taxon>
        <taxon>Pseudomonadati</taxon>
        <taxon>Pseudomonadota</taxon>
        <taxon>Alphaproteobacteria</taxon>
        <taxon>Sneathiellales</taxon>
        <taxon>Sneathiellaceae</taxon>
        <taxon>Oceanibacterium</taxon>
    </lineage>
</organism>
<evidence type="ECO:0000313" key="6">
    <source>
        <dbReference type="EMBL" id="SLN63493.1"/>
    </source>
</evidence>
<dbReference type="Gene3D" id="3.30.450.40">
    <property type="match status" value="1"/>
</dbReference>
<name>A0A1Y5TGE3_9PROT</name>
<dbReference type="InterPro" id="IPR050707">
    <property type="entry name" value="HTH_MetabolicPath_Reg"/>
</dbReference>